<comment type="caution">
    <text evidence="2">The sequence shown here is derived from an EMBL/GenBank/DDBJ whole genome shotgun (WGS) entry which is preliminary data.</text>
</comment>
<feature type="transmembrane region" description="Helical" evidence="1">
    <location>
        <begin position="6"/>
        <end position="27"/>
    </location>
</feature>
<organism evidence="2">
    <name type="scientific">bioreactor metagenome</name>
    <dbReference type="NCBI Taxonomy" id="1076179"/>
    <lineage>
        <taxon>unclassified sequences</taxon>
        <taxon>metagenomes</taxon>
        <taxon>ecological metagenomes</taxon>
    </lineage>
</organism>
<name>A0A645DRY3_9ZZZZ</name>
<evidence type="ECO:0000256" key="1">
    <source>
        <dbReference type="SAM" id="Phobius"/>
    </source>
</evidence>
<protein>
    <submittedName>
        <fullName evidence="2">Uncharacterized protein</fullName>
    </submittedName>
</protein>
<proteinExistence type="predicted"/>
<accession>A0A645DRY3</accession>
<gene>
    <name evidence="2" type="ORF">SDC9_139163</name>
</gene>
<reference evidence="2" key="1">
    <citation type="submission" date="2019-08" db="EMBL/GenBank/DDBJ databases">
        <authorList>
            <person name="Kucharzyk K."/>
            <person name="Murdoch R.W."/>
            <person name="Higgins S."/>
            <person name="Loffler F."/>
        </authorList>
    </citation>
    <scope>NUCLEOTIDE SEQUENCE</scope>
</reference>
<dbReference type="AlphaFoldDB" id="A0A645DRY3"/>
<keyword evidence="1" id="KW-0472">Membrane</keyword>
<keyword evidence="1" id="KW-1133">Transmembrane helix</keyword>
<keyword evidence="1" id="KW-0812">Transmembrane</keyword>
<dbReference type="EMBL" id="VSSQ01039012">
    <property type="protein sequence ID" value="MPM92029.1"/>
    <property type="molecule type" value="Genomic_DNA"/>
</dbReference>
<sequence length="89" mass="9961">MTDSAVFIQVFEMVFRVQQILIVVLAVNVQKKRTDLFHGGDKHRVAVDGRGGAARFGIFPKQSKGLPDRDLLPAEHLFQTGSHVEFGFH</sequence>
<evidence type="ECO:0000313" key="2">
    <source>
        <dbReference type="EMBL" id="MPM92029.1"/>
    </source>
</evidence>